<evidence type="ECO:0000313" key="3">
    <source>
        <dbReference type="Proteomes" id="UP000318733"/>
    </source>
</evidence>
<dbReference type="AlphaFoldDB" id="A0A556MHV0"/>
<dbReference type="SUPFAM" id="SSF49464">
    <property type="entry name" value="Carboxypeptidase regulatory domain-like"/>
    <property type="match status" value="1"/>
</dbReference>
<proteinExistence type="predicted"/>
<reference evidence="2 3" key="1">
    <citation type="submission" date="2019-07" db="EMBL/GenBank/DDBJ databases">
        <authorList>
            <person name="Huq M.A."/>
        </authorList>
    </citation>
    <scope>NUCLEOTIDE SEQUENCE [LARGE SCALE GENOMIC DNA]</scope>
    <source>
        <strain evidence="2 3">MAH-19</strain>
    </source>
</reference>
<keyword evidence="2" id="KW-0378">Hydrolase</keyword>
<feature type="chain" id="PRO_5022223826" evidence="1">
    <location>
        <begin position="19"/>
        <end position="405"/>
    </location>
</feature>
<comment type="caution">
    <text evidence="2">The sequence shown here is derived from an EMBL/GenBank/DDBJ whole genome shotgun (WGS) entry which is preliminary data.</text>
</comment>
<dbReference type="EMBL" id="VLPK01000003">
    <property type="protein sequence ID" value="TSJ39491.1"/>
    <property type="molecule type" value="Genomic_DNA"/>
</dbReference>
<name>A0A556MHV0_9SPHI</name>
<keyword evidence="2" id="KW-0121">Carboxypeptidase</keyword>
<dbReference type="GO" id="GO:0004180">
    <property type="term" value="F:carboxypeptidase activity"/>
    <property type="evidence" value="ECO:0007669"/>
    <property type="project" value="UniProtKB-KW"/>
</dbReference>
<keyword evidence="2" id="KW-0645">Protease</keyword>
<dbReference type="Gene3D" id="2.60.40.1120">
    <property type="entry name" value="Carboxypeptidase-like, regulatory domain"/>
    <property type="match status" value="1"/>
</dbReference>
<feature type="signal peptide" evidence="1">
    <location>
        <begin position="1"/>
        <end position="18"/>
    </location>
</feature>
<keyword evidence="3" id="KW-1185">Reference proteome</keyword>
<dbReference type="OrthoDB" id="1223654at2"/>
<gene>
    <name evidence="2" type="ORF">FO440_17255</name>
</gene>
<accession>A0A556MHV0</accession>
<sequence length="405" mass="45822">MKLFRIMFLMLLPVITLAQNVAITGKISAADTKTPIAGASVFLSNSSFGTSTDKDGAFTLNGLKPGQYNLVVSTVGYEDHSEVVTLNNNPVNLNIELSPKTTQLKEVVISGISKADKKKALDQFKLDFIGTDDNAQDCKITNPQVLNFSYTENKTVLEAYTNEFLIVENHALGYRVKFLLKNFKSELLTGNVVYSGNEVFEELPGRGYEIKKWHQKRDEAYYGSAMHFYRSLFKDSLEDAGFKIYRLRREINTKRPADDVIQQNLEKAKDAKDDSFLYWTQMQKASHYTHQKFLGPFAVKDIVHSSDKPGLTNVSFPDHLYVVYTMRWDDTYYRDVYHVPHDLSYPTTIVSLINGNTNITLDGNGTVVGNSPLYEGNWSKARISVLLPVDYTPYNKQPQVPLSKD</sequence>
<organism evidence="2 3">
    <name type="scientific">Mucilaginibacter corticis</name>
    <dbReference type="NCBI Taxonomy" id="2597670"/>
    <lineage>
        <taxon>Bacteria</taxon>
        <taxon>Pseudomonadati</taxon>
        <taxon>Bacteroidota</taxon>
        <taxon>Sphingobacteriia</taxon>
        <taxon>Sphingobacteriales</taxon>
        <taxon>Sphingobacteriaceae</taxon>
        <taxon>Mucilaginibacter</taxon>
    </lineage>
</organism>
<dbReference type="RefSeq" id="WP_144249528.1">
    <property type="nucleotide sequence ID" value="NZ_VLPK01000003.1"/>
</dbReference>
<evidence type="ECO:0000256" key="1">
    <source>
        <dbReference type="SAM" id="SignalP"/>
    </source>
</evidence>
<dbReference type="Proteomes" id="UP000318733">
    <property type="component" value="Unassembled WGS sequence"/>
</dbReference>
<dbReference type="InterPro" id="IPR008969">
    <property type="entry name" value="CarboxyPept-like_regulatory"/>
</dbReference>
<protein>
    <submittedName>
        <fullName evidence="2">Carboxypeptidase-like regulatory domain-containing protein</fullName>
    </submittedName>
</protein>
<keyword evidence="1" id="KW-0732">Signal</keyword>
<evidence type="ECO:0000313" key="2">
    <source>
        <dbReference type="EMBL" id="TSJ39491.1"/>
    </source>
</evidence>
<dbReference type="Pfam" id="PF13715">
    <property type="entry name" value="CarbopepD_reg_2"/>
    <property type="match status" value="1"/>
</dbReference>